<proteinExistence type="predicted"/>
<evidence type="ECO:0000313" key="1">
    <source>
        <dbReference type="EMBL" id="KAI3781267.1"/>
    </source>
</evidence>
<organism evidence="1 2">
    <name type="scientific">Cichorium intybus</name>
    <name type="common">Chicory</name>
    <dbReference type="NCBI Taxonomy" id="13427"/>
    <lineage>
        <taxon>Eukaryota</taxon>
        <taxon>Viridiplantae</taxon>
        <taxon>Streptophyta</taxon>
        <taxon>Embryophyta</taxon>
        <taxon>Tracheophyta</taxon>
        <taxon>Spermatophyta</taxon>
        <taxon>Magnoliopsida</taxon>
        <taxon>eudicotyledons</taxon>
        <taxon>Gunneridae</taxon>
        <taxon>Pentapetalae</taxon>
        <taxon>asterids</taxon>
        <taxon>campanulids</taxon>
        <taxon>Asterales</taxon>
        <taxon>Asteraceae</taxon>
        <taxon>Cichorioideae</taxon>
        <taxon>Cichorieae</taxon>
        <taxon>Cichoriinae</taxon>
        <taxon>Cichorium</taxon>
    </lineage>
</organism>
<reference evidence="2" key="1">
    <citation type="journal article" date="2022" name="Mol. Ecol. Resour.">
        <title>The genomes of chicory, endive, great burdock and yacon provide insights into Asteraceae palaeo-polyploidization history and plant inulin production.</title>
        <authorList>
            <person name="Fan W."/>
            <person name="Wang S."/>
            <person name="Wang H."/>
            <person name="Wang A."/>
            <person name="Jiang F."/>
            <person name="Liu H."/>
            <person name="Zhao H."/>
            <person name="Xu D."/>
            <person name="Zhang Y."/>
        </authorList>
    </citation>
    <scope>NUCLEOTIDE SEQUENCE [LARGE SCALE GENOMIC DNA]</scope>
    <source>
        <strain evidence="2">cv. Punajuju</strain>
    </source>
</reference>
<dbReference type="EMBL" id="CM042010">
    <property type="protein sequence ID" value="KAI3781267.1"/>
    <property type="molecule type" value="Genomic_DNA"/>
</dbReference>
<gene>
    <name evidence="1" type="ORF">L2E82_11276</name>
</gene>
<comment type="caution">
    <text evidence="1">The sequence shown here is derived from an EMBL/GenBank/DDBJ whole genome shotgun (WGS) entry which is preliminary data.</text>
</comment>
<evidence type="ECO:0000313" key="2">
    <source>
        <dbReference type="Proteomes" id="UP001055811"/>
    </source>
</evidence>
<sequence>MAYILQLLKYLRSYSIGKEFTDSDILDWANTKVRSIGSKSCMKTYKMPPPLEQSLPIITATTPNIRFACPCFEVLQWEDDCDLRPSEMRLTAVPLGENDENEI</sequence>
<reference evidence="1 2" key="2">
    <citation type="journal article" date="2022" name="Mol. Ecol. Resour.">
        <title>The genomes of chicory, endive, great burdock and yacon provide insights into Asteraceae paleo-polyploidization history and plant inulin production.</title>
        <authorList>
            <person name="Fan W."/>
            <person name="Wang S."/>
            <person name="Wang H."/>
            <person name="Wang A."/>
            <person name="Jiang F."/>
            <person name="Liu H."/>
            <person name="Zhao H."/>
            <person name="Xu D."/>
            <person name="Zhang Y."/>
        </authorList>
    </citation>
    <scope>NUCLEOTIDE SEQUENCE [LARGE SCALE GENOMIC DNA]</scope>
    <source>
        <strain evidence="2">cv. Punajuju</strain>
        <tissue evidence="1">Leaves</tissue>
    </source>
</reference>
<keyword evidence="2" id="KW-1185">Reference proteome</keyword>
<accession>A0ACB9GCR2</accession>
<name>A0ACB9GCR2_CICIN</name>
<protein>
    <submittedName>
        <fullName evidence="1">Uncharacterized protein</fullName>
    </submittedName>
</protein>
<dbReference type="Proteomes" id="UP001055811">
    <property type="component" value="Linkage Group LG02"/>
</dbReference>